<dbReference type="Proteomes" id="UP000543579">
    <property type="component" value="Unassembled WGS sequence"/>
</dbReference>
<evidence type="ECO:0000256" key="6">
    <source>
        <dbReference type="ARBA" id="ARBA00022989"/>
    </source>
</evidence>
<dbReference type="GO" id="GO:0033214">
    <property type="term" value="P:siderophore-iron import into cell"/>
    <property type="evidence" value="ECO:0007669"/>
    <property type="project" value="TreeGrafter"/>
</dbReference>
<evidence type="ECO:0000256" key="7">
    <source>
        <dbReference type="ARBA" id="ARBA00023136"/>
    </source>
</evidence>
<comment type="similarity">
    <text evidence="2">Belongs to the binding-protein-dependent transport system permease family. FecCD subfamily.</text>
</comment>
<dbReference type="SUPFAM" id="SSF81345">
    <property type="entry name" value="ABC transporter involved in vitamin B12 uptake, BtuC"/>
    <property type="match status" value="1"/>
</dbReference>
<feature type="transmembrane region" description="Helical" evidence="8">
    <location>
        <begin position="168"/>
        <end position="189"/>
    </location>
</feature>
<dbReference type="InterPro" id="IPR000522">
    <property type="entry name" value="ABC_transptr_permease_BtuC"/>
</dbReference>
<dbReference type="RefSeq" id="WP_221189498.1">
    <property type="nucleotide sequence ID" value="NZ_JACHXY010000003.1"/>
</dbReference>
<evidence type="ECO:0000256" key="4">
    <source>
        <dbReference type="ARBA" id="ARBA00022475"/>
    </source>
</evidence>
<feature type="transmembrane region" description="Helical" evidence="8">
    <location>
        <begin position="268"/>
        <end position="287"/>
    </location>
</feature>
<dbReference type="Pfam" id="PF01032">
    <property type="entry name" value="FecCD"/>
    <property type="match status" value="1"/>
</dbReference>
<feature type="transmembrane region" description="Helical" evidence="8">
    <location>
        <begin position="212"/>
        <end position="231"/>
    </location>
</feature>
<evidence type="ECO:0000256" key="3">
    <source>
        <dbReference type="ARBA" id="ARBA00022448"/>
    </source>
</evidence>
<gene>
    <name evidence="9" type="ORF">FHS07_002714</name>
</gene>
<dbReference type="GO" id="GO:0022857">
    <property type="term" value="F:transmembrane transporter activity"/>
    <property type="evidence" value="ECO:0007669"/>
    <property type="project" value="InterPro"/>
</dbReference>
<sequence>MLDLSAAAQPATAAHLFQRRRRAQRRATGLTLVALVVLLGLVVASLAVGSRALSPVDVMSALFSDRRDAVGVIVFELRIPRTLTALLAGSCLGVAGVLMQAVARNPLADPGLLGVNAGAAVGVVVAIAFFGVGTAAGYVWFAFAGAAGAALLVNAAARPGRRGDTIGLVLAGVALSACLGAVVRIITLADDDTFESFRFWAVGSFERRDPDVAAQLLPFAIAGVVLAAAVARGLDQLQLGADLSRSLGVSPAAVVVVAGTAITLLCAVATSAAGPLAFIGLLVAHLVRRVVGRGVRTSLPLAALTGAALTLASDVIGRTIALPGEVEAGIVAAFVGAPLLLWLVVRKPS</sequence>
<accession>A0A7W5GGC9</accession>
<feature type="transmembrane region" description="Helical" evidence="8">
    <location>
        <begin position="110"/>
        <end position="132"/>
    </location>
</feature>
<evidence type="ECO:0000256" key="1">
    <source>
        <dbReference type="ARBA" id="ARBA00004651"/>
    </source>
</evidence>
<dbReference type="CDD" id="cd06550">
    <property type="entry name" value="TM_ABC_iron-siderophores_like"/>
    <property type="match status" value="1"/>
</dbReference>
<dbReference type="EMBL" id="JACHXY010000003">
    <property type="protein sequence ID" value="MBB3158996.1"/>
    <property type="molecule type" value="Genomic_DNA"/>
</dbReference>
<dbReference type="FunFam" id="1.10.3470.10:FF:000001">
    <property type="entry name" value="Vitamin B12 ABC transporter permease BtuC"/>
    <property type="match status" value="1"/>
</dbReference>
<feature type="transmembrane region" description="Helical" evidence="8">
    <location>
        <begin position="243"/>
        <end position="262"/>
    </location>
</feature>
<evidence type="ECO:0000313" key="9">
    <source>
        <dbReference type="EMBL" id="MBB3158996.1"/>
    </source>
</evidence>
<keyword evidence="3" id="KW-0813">Transport</keyword>
<evidence type="ECO:0000313" key="10">
    <source>
        <dbReference type="Proteomes" id="UP000543579"/>
    </source>
</evidence>
<keyword evidence="4" id="KW-1003">Cell membrane</keyword>
<feature type="transmembrane region" description="Helical" evidence="8">
    <location>
        <begin position="326"/>
        <end position="345"/>
    </location>
</feature>
<dbReference type="PANTHER" id="PTHR30472">
    <property type="entry name" value="FERRIC ENTEROBACTIN TRANSPORT SYSTEM PERMEASE PROTEIN"/>
    <property type="match status" value="1"/>
</dbReference>
<evidence type="ECO:0000256" key="2">
    <source>
        <dbReference type="ARBA" id="ARBA00007935"/>
    </source>
</evidence>
<feature type="transmembrane region" description="Helical" evidence="8">
    <location>
        <begin position="138"/>
        <end position="156"/>
    </location>
</feature>
<keyword evidence="7 8" id="KW-0472">Membrane</keyword>
<evidence type="ECO:0000256" key="5">
    <source>
        <dbReference type="ARBA" id="ARBA00022692"/>
    </source>
</evidence>
<feature type="transmembrane region" description="Helical" evidence="8">
    <location>
        <begin position="299"/>
        <end position="320"/>
    </location>
</feature>
<dbReference type="Gene3D" id="1.10.3470.10">
    <property type="entry name" value="ABC transporter involved in vitamin B12 uptake, BtuC"/>
    <property type="match status" value="1"/>
</dbReference>
<dbReference type="InterPro" id="IPR037294">
    <property type="entry name" value="ABC_BtuC-like"/>
</dbReference>
<feature type="transmembrane region" description="Helical" evidence="8">
    <location>
        <begin position="27"/>
        <end position="49"/>
    </location>
</feature>
<keyword evidence="6 8" id="KW-1133">Transmembrane helix</keyword>
<feature type="transmembrane region" description="Helical" evidence="8">
    <location>
        <begin position="83"/>
        <end position="103"/>
    </location>
</feature>
<protein>
    <submittedName>
        <fullName evidence="9">Iron complex transport system permease protein</fullName>
    </submittedName>
</protein>
<dbReference type="PANTHER" id="PTHR30472:SF1">
    <property type="entry name" value="FE(3+) DICITRATE TRANSPORT SYSTEM PERMEASE PROTEIN FECC-RELATED"/>
    <property type="match status" value="1"/>
</dbReference>
<keyword evidence="5 8" id="KW-0812">Transmembrane</keyword>
<dbReference type="AlphaFoldDB" id="A0A7W5GGC9"/>
<comment type="subcellular location">
    <subcellularLocation>
        <location evidence="1">Cell membrane</location>
        <topology evidence="1">Multi-pass membrane protein</topology>
    </subcellularLocation>
</comment>
<reference evidence="9 10" key="1">
    <citation type="submission" date="2020-08" db="EMBL/GenBank/DDBJ databases">
        <title>Genomic Encyclopedia of Type Strains, Phase III (KMG-III): the genomes of soil and plant-associated and newly described type strains.</title>
        <authorList>
            <person name="Whitman W."/>
        </authorList>
    </citation>
    <scope>NUCLEOTIDE SEQUENCE [LARGE SCALE GENOMIC DNA]</scope>
    <source>
        <strain evidence="9 10">CECT 8356</strain>
    </source>
</reference>
<organism evidence="9 10">
    <name type="scientific">Microbacterium proteolyticum</name>
    <dbReference type="NCBI Taxonomy" id="1572644"/>
    <lineage>
        <taxon>Bacteria</taxon>
        <taxon>Bacillati</taxon>
        <taxon>Actinomycetota</taxon>
        <taxon>Actinomycetes</taxon>
        <taxon>Micrococcales</taxon>
        <taxon>Microbacteriaceae</taxon>
        <taxon>Microbacterium</taxon>
    </lineage>
</organism>
<proteinExistence type="inferred from homology"/>
<comment type="caution">
    <text evidence="9">The sequence shown here is derived from an EMBL/GenBank/DDBJ whole genome shotgun (WGS) entry which is preliminary data.</text>
</comment>
<name>A0A7W5GGC9_9MICO</name>
<evidence type="ECO:0000256" key="8">
    <source>
        <dbReference type="SAM" id="Phobius"/>
    </source>
</evidence>
<dbReference type="GO" id="GO:0005886">
    <property type="term" value="C:plasma membrane"/>
    <property type="evidence" value="ECO:0007669"/>
    <property type="project" value="UniProtKB-SubCell"/>
</dbReference>